<dbReference type="OrthoDB" id="9815607at2"/>
<evidence type="ECO:0000313" key="14">
    <source>
        <dbReference type="Proteomes" id="UP000295106"/>
    </source>
</evidence>
<proteinExistence type="inferred from homology"/>
<accession>A0A4R2LVL4</accession>
<organism evidence="13 14">
    <name type="scientific">Rubrivivax gelatinosus</name>
    <name type="common">Rhodocyclus gelatinosus</name>
    <name type="synonym">Rhodopseudomonas gelatinosa</name>
    <dbReference type="NCBI Taxonomy" id="28068"/>
    <lineage>
        <taxon>Bacteria</taxon>
        <taxon>Pseudomonadati</taxon>
        <taxon>Pseudomonadota</taxon>
        <taxon>Betaproteobacteria</taxon>
        <taxon>Burkholderiales</taxon>
        <taxon>Sphaerotilaceae</taxon>
        <taxon>Rubrivivax</taxon>
    </lineage>
</organism>
<dbReference type="Proteomes" id="UP000295106">
    <property type="component" value="Unassembled WGS sequence"/>
</dbReference>
<evidence type="ECO:0000256" key="10">
    <source>
        <dbReference type="ARBA" id="ARBA00022989"/>
    </source>
</evidence>
<evidence type="ECO:0000256" key="11">
    <source>
        <dbReference type="ARBA" id="ARBA00023136"/>
    </source>
</evidence>
<keyword evidence="10 12" id="KW-1133">Transmembrane helix</keyword>
<keyword evidence="5 12" id="KW-0813">Transport</keyword>
<dbReference type="AlphaFoldDB" id="A0A4R2LVL4"/>
<dbReference type="GO" id="GO:0017004">
    <property type="term" value="P:cytochrome complex assembly"/>
    <property type="evidence" value="ECO:0007669"/>
    <property type="project" value="UniProtKB-KW"/>
</dbReference>
<evidence type="ECO:0000256" key="1">
    <source>
        <dbReference type="ARBA" id="ARBA00002442"/>
    </source>
</evidence>
<evidence type="ECO:0000256" key="4">
    <source>
        <dbReference type="ARBA" id="ARBA00016461"/>
    </source>
</evidence>
<dbReference type="PANTHER" id="PTHR37531:SF1">
    <property type="entry name" value="HEME EXPORTER PROTEIN D"/>
    <property type="match status" value="1"/>
</dbReference>
<evidence type="ECO:0000313" key="13">
    <source>
        <dbReference type="EMBL" id="TCO97670.1"/>
    </source>
</evidence>
<keyword evidence="6 12" id="KW-1003">Cell membrane</keyword>
<keyword evidence="7 12" id="KW-0997">Cell inner membrane</keyword>
<comment type="caution">
    <text evidence="13">The sequence shown here is derived from an EMBL/GenBank/DDBJ whole genome shotgun (WGS) entry which is preliminary data.</text>
</comment>
<comment type="similarity">
    <text evidence="3 12">Belongs to the CcmD/CycX/HelD family.</text>
</comment>
<keyword evidence="11 12" id="KW-0472">Membrane</keyword>
<keyword evidence="8 12" id="KW-0812">Transmembrane</keyword>
<name>A0A4R2LVL4_RUBGE</name>
<dbReference type="RefSeq" id="WP_132649640.1">
    <property type="nucleotide sequence ID" value="NZ_CP181386.1"/>
</dbReference>
<evidence type="ECO:0000256" key="7">
    <source>
        <dbReference type="ARBA" id="ARBA00022519"/>
    </source>
</evidence>
<comment type="function">
    <text evidence="1 12">Required for the export of heme to the periplasm for the biogenesis of c-type cytochromes.</text>
</comment>
<dbReference type="GeneID" id="99685353"/>
<dbReference type="InterPro" id="IPR052075">
    <property type="entry name" value="Heme_exporter_D"/>
</dbReference>
<dbReference type="InterPro" id="IPR007078">
    <property type="entry name" value="Haem_export_protD_CcmD"/>
</dbReference>
<gene>
    <name evidence="13" type="ORF">EV684_12132</name>
</gene>
<evidence type="ECO:0000256" key="6">
    <source>
        <dbReference type="ARBA" id="ARBA00022475"/>
    </source>
</evidence>
<evidence type="ECO:0000256" key="8">
    <source>
        <dbReference type="ARBA" id="ARBA00022692"/>
    </source>
</evidence>
<reference evidence="13 14" key="1">
    <citation type="submission" date="2019-03" db="EMBL/GenBank/DDBJ databases">
        <title>Genomic Encyclopedia of Type Strains, Phase IV (KMG-IV): sequencing the most valuable type-strain genomes for metagenomic binning, comparative biology and taxonomic classification.</title>
        <authorList>
            <person name="Goeker M."/>
        </authorList>
    </citation>
    <scope>NUCLEOTIDE SEQUENCE [LARGE SCALE GENOMIC DNA]</scope>
    <source>
        <strain evidence="13 14">DSM 1709</strain>
    </source>
</reference>
<dbReference type="NCBIfam" id="TIGR03141">
    <property type="entry name" value="cytochro_ccmD"/>
    <property type="match status" value="1"/>
</dbReference>
<dbReference type="Pfam" id="PF04995">
    <property type="entry name" value="CcmD"/>
    <property type="match status" value="1"/>
</dbReference>
<evidence type="ECO:0000256" key="9">
    <source>
        <dbReference type="ARBA" id="ARBA00022748"/>
    </source>
</evidence>
<evidence type="ECO:0000256" key="3">
    <source>
        <dbReference type="ARBA" id="ARBA00008741"/>
    </source>
</evidence>
<evidence type="ECO:0000256" key="5">
    <source>
        <dbReference type="ARBA" id="ARBA00022448"/>
    </source>
</evidence>
<sequence>MYWNSWDEFLAMGGYGLYVWGSYGVMLAVMLAESHLAERRRRQAFAAARDGGEQ</sequence>
<protein>
    <recommendedName>
        <fullName evidence="4 12">Heme exporter protein D</fullName>
    </recommendedName>
</protein>
<evidence type="ECO:0000256" key="2">
    <source>
        <dbReference type="ARBA" id="ARBA00004377"/>
    </source>
</evidence>
<dbReference type="GO" id="GO:1903607">
    <property type="term" value="P:cytochrome c biosynthetic process"/>
    <property type="evidence" value="ECO:0007669"/>
    <property type="project" value="TreeGrafter"/>
</dbReference>
<evidence type="ECO:0000256" key="12">
    <source>
        <dbReference type="RuleBase" id="RU363101"/>
    </source>
</evidence>
<dbReference type="PANTHER" id="PTHR37531">
    <property type="entry name" value="HEME EXPORTER PROTEIN D"/>
    <property type="match status" value="1"/>
</dbReference>
<comment type="subcellular location">
    <subcellularLocation>
        <location evidence="2 12">Cell inner membrane</location>
        <topology evidence="2 12">Single-pass membrane protein</topology>
    </subcellularLocation>
</comment>
<dbReference type="GO" id="GO:0005886">
    <property type="term" value="C:plasma membrane"/>
    <property type="evidence" value="ECO:0007669"/>
    <property type="project" value="UniProtKB-SubCell"/>
</dbReference>
<dbReference type="GO" id="GO:0015886">
    <property type="term" value="P:heme transport"/>
    <property type="evidence" value="ECO:0007669"/>
    <property type="project" value="InterPro"/>
</dbReference>
<dbReference type="EMBL" id="SLXD01000021">
    <property type="protein sequence ID" value="TCO97670.1"/>
    <property type="molecule type" value="Genomic_DNA"/>
</dbReference>
<feature type="transmembrane region" description="Helical" evidence="12">
    <location>
        <begin position="12"/>
        <end position="32"/>
    </location>
</feature>
<keyword evidence="9 12" id="KW-0201">Cytochrome c-type biogenesis</keyword>